<gene>
    <name evidence="2" type="ORF">FNL38_103381</name>
</gene>
<evidence type="ECO:0000259" key="1">
    <source>
        <dbReference type="SMART" id="SM00860"/>
    </source>
</evidence>
<dbReference type="AlphaFoldDB" id="A0A652YR57"/>
<name>A0A652YR57_NOCGL</name>
<proteinExistence type="predicted"/>
<dbReference type="Pfam" id="PF09346">
    <property type="entry name" value="SMI1_KNR4"/>
    <property type="match status" value="1"/>
</dbReference>
<dbReference type="InterPro" id="IPR018958">
    <property type="entry name" value="Knr4/Smi1-like_dom"/>
</dbReference>
<dbReference type="EMBL" id="VNIQ01000003">
    <property type="protein sequence ID" value="TYQ05030.1"/>
    <property type="molecule type" value="Genomic_DNA"/>
</dbReference>
<sequence length="208" mass="22987">MSVADEWGRITTWCRTHAPVTAAAFQPGLSDSIIDEFEASTGVSWPQDLRDLYRVQNGSLTHDDRTGLFLGSVLPDKFLYPIDVATEVRLTLLETWDETIYENPDLYPADEMDRRDRDDAGTAANMFIPTFIPFAGLDEYHFFVDTRGGALHHCVTEYASDGTDNGGPIWASVSVMLAAHATALETGDTIGVWKPVVSKGVLEWEVDA</sequence>
<dbReference type="InterPro" id="IPR037883">
    <property type="entry name" value="Knr4/Smi1-like_sf"/>
</dbReference>
<dbReference type="SMART" id="SM00860">
    <property type="entry name" value="SMI1_KNR4"/>
    <property type="match status" value="1"/>
</dbReference>
<dbReference type="Gene3D" id="3.40.1580.10">
    <property type="entry name" value="SMI1/KNR4-like"/>
    <property type="match status" value="1"/>
</dbReference>
<dbReference type="SUPFAM" id="SSF160631">
    <property type="entry name" value="SMI1/KNR4-like"/>
    <property type="match status" value="1"/>
</dbReference>
<evidence type="ECO:0000313" key="2">
    <source>
        <dbReference type="EMBL" id="TYQ05030.1"/>
    </source>
</evidence>
<comment type="caution">
    <text evidence="2">The sequence shown here is derived from an EMBL/GenBank/DDBJ whole genome shotgun (WGS) entry which is preliminary data.</text>
</comment>
<reference evidence="2" key="1">
    <citation type="submission" date="2019-07" db="EMBL/GenBank/DDBJ databases">
        <title>Genomic Encyclopedia of Type Strains, Phase IV (KMG-IV): sequencing the most valuable type-strain genomes for metagenomic binning, comparative biology and taxonomic classification.</title>
        <authorList>
            <person name="Goeker M."/>
        </authorList>
    </citation>
    <scope>NUCLEOTIDE SEQUENCE</scope>
    <source>
        <strain evidence="2">DSM 44596</strain>
    </source>
</reference>
<protein>
    <recommendedName>
        <fullName evidence="1">Knr4/Smi1-like domain-containing protein</fullName>
    </recommendedName>
</protein>
<feature type="domain" description="Knr4/Smi1-like" evidence="1">
    <location>
        <begin position="28"/>
        <end position="161"/>
    </location>
</feature>
<accession>A0A652YR57</accession>
<organism evidence="2">
    <name type="scientific">Nocardia globerula</name>
    <dbReference type="NCBI Taxonomy" id="1818"/>
    <lineage>
        <taxon>Bacteria</taxon>
        <taxon>Bacillati</taxon>
        <taxon>Actinomycetota</taxon>
        <taxon>Actinomycetes</taxon>
        <taxon>Mycobacteriales</taxon>
        <taxon>Nocardiaceae</taxon>
        <taxon>Nocardia</taxon>
    </lineage>
</organism>